<evidence type="ECO:0000313" key="2">
    <source>
        <dbReference type="Proteomes" id="UP000828390"/>
    </source>
</evidence>
<evidence type="ECO:0000313" key="1">
    <source>
        <dbReference type="EMBL" id="KAH3846853.1"/>
    </source>
</evidence>
<comment type="caution">
    <text evidence="1">The sequence shown here is derived from an EMBL/GenBank/DDBJ whole genome shotgun (WGS) entry which is preliminary data.</text>
</comment>
<keyword evidence="2" id="KW-1185">Reference proteome</keyword>
<dbReference type="Proteomes" id="UP000828390">
    <property type="component" value="Unassembled WGS sequence"/>
</dbReference>
<dbReference type="EMBL" id="JAIWYP010000003">
    <property type="protein sequence ID" value="KAH3846853.1"/>
    <property type="molecule type" value="Genomic_DNA"/>
</dbReference>
<reference evidence="1" key="1">
    <citation type="journal article" date="2019" name="bioRxiv">
        <title>The Genome of the Zebra Mussel, Dreissena polymorpha: A Resource for Invasive Species Research.</title>
        <authorList>
            <person name="McCartney M.A."/>
            <person name="Auch B."/>
            <person name="Kono T."/>
            <person name="Mallez S."/>
            <person name="Zhang Y."/>
            <person name="Obille A."/>
            <person name="Becker A."/>
            <person name="Abrahante J.E."/>
            <person name="Garbe J."/>
            <person name="Badalamenti J.P."/>
            <person name="Herman A."/>
            <person name="Mangelson H."/>
            <person name="Liachko I."/>
            <person name="Sullivan S."/>
            <person name="Sone E.D."/>
            <person name="Koren S."/>
            <person name="Silverstein K.A.T."/>
            <person name="Beckman K.B."/>
            <person name="Gohl D.M."/>
        </authorList>
    </citation>
    <scope>NUCLEOTIDE SEQUENCE</scope>
    <source>
        <strain evidence="1">Duluth1</strain>
        <tissue evidence="1">Whole animal</tissue>
    </source>
</reference>
<name>A0A9D4QXT4_DREPO</name>
<dbReference type="AlphaFoldDB" id="A0A9D4QXT4"/>
<accession>A0A9D4QXT4</accession>
<gene>
    <name evidence="1" type="ORF">DPMN_089159</name>
</gene>
<reference evidence="1" key="2">
    <citation type="submission" date="2020-11" db="EMBL/GenBank/DDBJ databases">
        <authorList>
            <person name="McCartney M.A."/>
            <person name="Auch B."/>
            <person name="Kono T."/>
            <person name="Mallez S."/>
            <person name="Becker A."/>
            <person name="Gohl D.M."/>
            <person name="Silverstein K.A.T."/>
            <person name="Koren S."/>
            <person name="Bechman K.B."/>
            <person name="Herman A."/>
            <person name="Abrahante J.E."/>
            <person name="Garbe J."/>
        </authorList>
    </citation>
    <scope>NUCLEOTIDE SEQUENCE</scope>
    <source>
        <strain evidence="1">Duluth1</strain>
        <tissue evidence="1">Whole animal</tissue>
    </source>
</reference>
<organism evidence="1 2">
    <name type="scientific">Dreissena polymorpha</name>
    <name type="common">Zebra mussel</name>
    <name type="synonym">Mytilus polymorpha</name>
    <dbReference type="NCBI Taxonomy" id="45954"/>
    <lineage>
        <taxon>Eukaryota</taxon>
        <taxon>Metazoa</taxon>
        <taxon>Spiralia</taxon>
        <taxon>Lophotrochozoa</taxon>
        <taxon>Mollusca</taxon>
        <taxon>Bivalvia</taxon>
        <taxon>Autobranchia</taxon>
        <taxon>Heteroconchia</taxon>
        <taxon>Euheterodonta</taxon>
        <taxon>Imparidentia</taxon>
        <taxon>Neoheterodontei</taxon>
        <taxon>Myida</taxon>
        <taxon>Dreissenoidea</taxon>
        <taxon>Dreissenidae</taxon>
        <taxon>Dreissena</taxon>
    </lineage>
</organism>
<proteinExistence type="predicted"/>
<sequence>MFNRTGHGRSYLWRMKGFWSPASKQQNFADDECHLSSAGQLRLITNVRAAVVAALKGSICHS</sequence>
<protein>
    <submittedName>
        <fullName evidence="1">Uncharacterized protein</fullName>
    </submittedName>
</protein>